<dbReference type="GO" id="GO:0003677">
    <property type="term" value="F:DNA binding"/>
    <property type="evidence" value="ECO:0007669"/>
    <property type="project" value="InterPro"/>
</dbReference>
<keyword evidence="5" id="KW-1185">Reference proteome</keyword>
<dbReference type="RefSeq" id="WP_091619004.1">
    <property type="nucleotide sequence ID" value="NZ_FNZN01000001.1"/>
</dbReference>
<dbReference type="GO" id="GO:0000156">
    <property type="term" value="F:phosphorelay response regulator activity"/>
    <property type="evidence" value="ECO:0007669"/>
    <property type="project" value="InterPro"/>
</dbReference>
<proteinExistence type="predicted"/>
<keyword evidence="1" id="KW-0597">Phosphoprotein</keyword>
<dbReference type="OrthoDB" id="2168082at2"/>
<accession>A0A1H7G5D4</accession>
<dbReference type="Pfam" id="PF00072">
    <property type="entry name" value="Response_reg"/>
    <property type="match status" value="1"/>
</dbReference>
<dbReference type="Gene3D" id="2.40.50.1020">
    <property type="entry name" value="LytTr DNA-binding domain"/>
    <property type="match status" value="1"/>
</dbReference>
<dbReference type="AlphaFoldDB" id="A0A1H7G5D4"/>
<dbReference type="SMART" id="SM00448">
    <property type="entry name" value="REC"/>
    <property type="match status" value="1"/>
</dbReference>
<dbReference type="Pfam" id="PF04397">
    <property type="entry name" value="LytTR"/>
    <property type="match status" value="1"/>
</dbReference>
<gene>
    <name evidence="4" type="ORF">SAMN04488008_101288</name>
</gene>
<sequence length="231" mass="26704">MKKLKCAIVEDSKVQRALLEQVIDKTSNLELSYSFTSSTEALEKINSSHIDLLFLDIEMPVMNGFEFLAGLKTIPQVIITSQNPKYALEAFDYNAIDFLLKPYSKRRFELAVNKAISKIKTTAKSKTENKLVIKHNLKQIELNIHNIQWVEALGDYVKVITPERNYVILSTLTTFHKKLGDDKFLRIHKSYIVNLSMVERYNHEFIEIKDKKIPISRSKGIELDRLLNCVE</sequence>
<dbReference type="InterPro" id="IPR011006">
    <property type="entry name" value="CheY-like_superfamily"/>
</dbReference>
<dbReference type="PANTHER" id="PTHR37299:SF1">
    <property type="entry name" value="STAGE 0 SPORULATION PROTEIN A HOMOLOG"/>
    <property type="match status" value="1"/>
</dbReference>
<protein>
    <submittedName>
        <fullName evidence="4">Two component transcriptional regulator, LytTR family</fullName>
    </submittedName>
</protein>
<dbReference type="InterPro" id="IPR046947">
    <property type="entry name" value="LytR-like"/>
</dbReference>
<dbReference type="PROSITE" id="PS50110">
    <property type="entry name" value="RESPONSE_REGULATORY"/>
    <property type="match status" value="1"/>
</dbReference>
<feature type="domain" description="Response regulatory" evidence="2">
    <location>
        <begin position="5"/>
        <end position="116"/>
    </location>
</feature>
<dbReference type="Gene3D" id="3.40.50.2300">
    <property type="match status" value="1"/>
</dbReference>
<dbReference type="Proteomes" id="UP000198990">
    <property type="component" value="Unassembled WGS sequence"/>
</dbReference>
<reference evidence="5" key="1">
    <citation type="submission" date="2016-10" db="EMBL/GenBank/DDBJ databases">
        <authorList>
            <person name="Varghese N."/>
            <person name="Submissions S."/>
        </authorList>
    </citation>
    <scope>NUCLEOTIDE SEQUENCE [LARGE SCALE GENOMIC DNA]</scope>
    <source>
        <strain evidence="5">DSM 16471</strain>
    </source>
</reference>
<dbReference type="STRING" id="228957.SAMN04488008_101288"/>
<evidence type="ECO:0000313" key="4">
    <source>
        <dbReference type="EMBL" id="SEK33338.1"/>
    </source>
</evidence>
<dbReference type="InterPro" id="IPR007492">
    <property type="entry name" value="LytTR_DNA-bd_dom"/>
</dbReference>
<evidence type="ECO:0000256" key="1">
    <source>
        <dbReference type="PROSITE-ProRule" id="PRU00169"/>
    </source>
</evidence>
<feature type="modified residue" description="4-aspartylphosphate" evidence="1">
    <location>
        <position position="56"/>
    </location>
</feature>
<dbReference type="PANTHER" id="PTHR37299">
    <property type="entry name" value="TRANSCRIPTIONAL REGULATOR-RELATED"/>
    <property type="match status" value="1"/>
</dbReference>
<dbReference type="SUPFAM" id="SSF52172">
    <property type="entry name" value="CheY-like"/>
    <property type="match status" value="1"/>
</dbReference>
<dbReference type="SMART" id="SM00850">
    <property type="entry name" value="LytTR"/>
    <property type="match status" value="1"/>
</dbReference>
<feature type="domain" description="HTH LytTR-type" evidence="3">
    <location>
        <begin position="131"/>
        <end position="229"/>
    </location>
</feature>
<dbReference type="InterPro" id="IPR001789">
    <property type="entry name" value="Sig_transdc_resp-reg_receiver"/>
</dbReference>
<evidence type="ECO:0000259" key="2">
    <source>
        <dbReference type="PROSITE" id="PS50110"/>
    </source>
</evidence>
<dbReference type="PROSITE" id="PS50930">
    <property type="entry name" value="HTH_LYTTR"/>
    <property type="match status" value="1"/>
</dbReference>
<name>A0A1H7G5D4_9FLAO</name>
<dbReference type="EMBL" id="FNZN01000001">
    <property type="protein sequence ID" value="SEK33338.1"/>
    <property type="molecule type" value="Genomic_DNA"/>
</dbReference>
<evidence type="ECO:0000259" key="3">
    <source>
        <dbReference type="PROSITE" id="PS50930"/>
    </source>
</evidence>
<evidence type="ECO:0000313" key="5">
    <source>
        <dbReference type="Proteomes" id="UP000198990"/>
    </source>
</evidence>
<organism evidence="4 5">
    <name type="scientific">Maribacter orientalis</name>
    <dbReference type="NCBI Taxonomy" id="228957"/>
    <lineage>
        <taxon>Bacteria</taxon>
        <taxon>Pseudomonadati</taxon>
        <taxon>Bacteroidota</taxon>
        <taxon>Flavobacteriia</taxon>
        <taxon>Flavobacteriales</taxon>
        <taxon>Flavobacteriaceae</taxon>
        <taxon>Maribacter</taxon>
    </lineage>
</organism>